<dbReference type="RefSeq" id="WP_099832028.1">
    <property type="nucleotide sequence ID" value="NZ_CP023739.1"/>
</dbReference>
<name>A0A2D2D7I8_METT3</name>
<organism evidence="1 2">
    <name type="scientific">Methylosinus trichosporium (strain ATCC 35070 / NCIMB 11131 / UNIQEM 75 / OB3b)</name>
    <dbReference type="NCBI Taxonomy" id="595536"/>
    <lineage>
        <taxon>Bacteria</taxon>
        <taxon>Pseudomonadati</taxon>
        <taxon>Pseudomonadota</taxon>
        <taxon>Alphaproteobacteria</taxon>
        <taxon>Hyphomicrobiales</taxon>
        <taxon>Methylocystaceae</taxon>
        <taxon>Methylosinus</taxon>
    </lineage>
</organism>
<reference evidence="2" key="1">
    <citation type="submission" date="2017-10" db="EMBL/GenBank/DDBJ databases">
        <title>Completed PacBio SMRT sequence of Methylosinus trichosporium OB3b reveals presence of a third large plasmid.</title>
        <authorList>
            <person name="Charles T.C."/>
            <person name="Lynch M.D.J."/>
            <person name="Heil J.R."/>
            <person name="Cheng J."/>
        </authorList>
    </citation>
    <scope>NUCLEOTIDE SEQUENCE [LARGE SCALE GENOMIC DNA]</scope>
    <source>
        <strain evidence="2">OB3b</strain>
        <plasmid evidence="2">pob3b2</plasmid>
    </source>
</reference>
<sequence>MSPRSKFEVIVWVRKTGAFLALRDELIGLAADEPDEVSEHDGMVDFHWRFDSFAKAETVAAALTELRQRTEVVLLRLSNCDDPHSSFTFKDARHVGR</sequence>
<keyword evidence="2" id="KW-1185">Reference proteome</keyword>
<evidence type="ECO:0000313" key="2">
    <source>
        <dbReference type="Proteomes" id="UP000230709"/>
    </source>
</evidence>
<geneLocation type="plasmid" evidence="2">
    <name>pob3b2</name>
</geneLocation>
<dbReference type="EMBL" id="CP023739">
    <property type="protein sequence ID" value="ATQ70809.1"/>
    <property type="molecule type" value="Genomic_DNA"/>
</dbReference>
<evidence type="ECO:0000313" key="1">
    <source>
        <dbReference type="EMBL" id="ATQ70809.1"/>
    </source>
</evidence>
<proteinExistence type="predicted"/>
<dbReference type="KEGG" id="mtw:CQW49_22830"/>
<keyword evidence="1" id="KW-0614">Plasmid</keyword>
<protein>
    <recommendedName>
        <fullName evidence="3">DUF4936 domain-containing protein</fullName>
    </recommendedName>
</protein>
<evidence type="ECO:0008006" key="3">
    <source>
        <dbReference type="Google" id="ProtNLM"/>
    </source>
</evidence>
<dbReference type="AlphaFoldDB" id="A0A2D2D7I8"/>
<gene>
    <name evidence="1" type="ORF">CQW49_22830</name>
</gene>
<dbReference type="Proteomes" id="UP000230709">
    <property type="component" value="Plasmid pOB3b2"/>
</dbReference>
<accession>A0A2D2D7I8</accession>